<feature type="compositionally biased region" description="Low complexity" evidence="1">
    <location>
        <begin position="160"/>
        <end position="177"/>
    </location>
</feature>
<proteinExistence type="predicted"/>
<feature type="region of interest" description="Disordered" evidence="1">
    <location>
        <begin position="119"/>
        <end position="193"/>
    </location>
</feature>
<dbReference type="EMBL" id="QUSW01000001">
    <property type="protein sequence ID" value="RQP25673.1"/>
    <property type="molecule type" value="Genomic_DNA"/>
</dbReference>
<dbReference type="InterPro" id="IPR036779">
    <property type="entry name" value="LysM_dom_sf"/>
</dbReference>
<feature type="compositionally biased region" description="Polar residues" evidence="1">
    <location>
        <begin position="733"/>
        <end position="746"/>
    </location>
</feature>
<dbReference type="OrthoDB" id="5298707at2"/>
<dbReference type="InterPro" id="IPR038440">
    <property type="entry name" value="FimV_C_sf"/>
</dbReference>
<dbReference type="InterPro" id="IPR020012">
    <property type="entry name" value="LysM_FimV"/>
</dbReference>
<accession>A0A3N7HV17</accession>
<evidence type="ECO:0000256" key="1">
    <source>
        <dbReference type="SAM" id="MobiDB-lite"/>
    </source>
</evidence>
<comment type="caution">
    <text evidence="3">The sequence shown here is derived from an EMBL/GenBank/DDBJ whole genome shotgun (WGS) entry which is preliminary data.</text>
</comment>
<evidence type="ECO:0000259" key="2">
    <source>
        <dbReference type="PROSITE" id="PS51782"/>
    </source>
</evidence>
<dbReference type="InterPro" id="IPR018392">
    <property type="entry name" value="LysM"/>
</dbReference>
<dbReference type="Pfam" id="PF25800">
    <property type="entry name" value="FimV_N"/>
    <property type="match status" value="1"/>
</dbReference>
<feature type="compositionally biased region" description="Low complexity" evidence="1">
    <location>
        <begin position="355"/>
        <end position="366"/>
    </location>
</feature>
<protein>
    <recommendedName>
        <fullName evidence="2">LysM domain-containing protein</fullName>
    </recommendedName>
</protein>
<feature type="region of interest" description="Disordered" evidence="1">
    <location>
        <begin position="720"/>
        <end position="771"/>
    </location>
</feature>
<feature type="region of interest" description="Disordered" evidence="1">
    <location>
        <begin position="395"/>
        <end position="414"/>
    </location>
</feature>
<sequence length="863" mass="89222">MTAVPDVWALGLGRLAVQSALGESLRAEIDITSMTPEEQANLRVRVAPPESYRAAGVDYNAVLPGTTVTLSQRADGRPYLRLTSDRAVQEPFVDVILEINWSTGRLVREYTLLFDPPTRQAQQAPAPTTAPVISQPAPAPAPSVATTPAPAPRGERRASTPKASAPASSTAGAEPASKPGPSTGDEYRVRPGDTLGKIAGRTQRQGVSLDQMLVSLYRGNQQAFIDNNMNRLRSGVVLNVPSAEEAKAVSPGEAREVIHAQSADFGAYRQKLAGTVAEAKVEGASRQAGGKVQTNVEDRKVAAAPTPDKLTLSKGGVKASAPEEKLSKEREKTAAQSRVAELSKNVEELKKLSGAASTAPAKTPAVPATPAPAPTTTAAAPAPKPVVAVPAPPPPAPAPVAAPKPASVAAPTPAPAPVVAPAPAPAPVVAAAPVPASAPAMAASQPEAAASPVVAAPKPAAKPPVRPPAPPVEEPSVLGTMVDENPWALGLGAAVVALLAAFGIYRFTRRSKKDSGETSFLESRLQPDSFFGASGGQRIDTRDAGGASSSMSYSLSQLDAIGDVDPVAEADVYLAYGRDLQAEEILKEAMRSNPERLAIRTKLLEVYAKRRDTKGFELLATQLFALTQGQGEDWAKAQELGQQIDPENALYQPGGAPVTPAGADGAPVTEPLGASTMPQSVLPTPSQFEAANAELQNAREAREVRDAVDSGMLDLDLDLDTPVEPMSAPAPLTATQPMQRPTQQADNAMDFGSLPDLPATPPAPAQGTSSDFAMDFDLSSISLDLNAGGGAAQAGGAAADDLSNIDFGADDDGGDPLARKLELAEEFRQIGDMEGARDLLQEVVAKASGALKSKAEGMLKDLA</sequence>
<dbReference type="InterPro" id="IPR020011">
    <property type="entry name" value="FimV_C"/>
</dbReference>
<dbReference type="InterPro" id="IPR057840">
    <property type="entry name" value="FimV_N"/>
</dbReference>
<dbReference type="AlphaFoldDB" id="A0A3N7HV17"/>
<dbReference type="PROSITE" id="PS51782">
    <property type="entry name" value="LYSM"/>
    <property type="match status" value="1"/>
</dbReference>
<feature type="domain" description="LysM" evidence="2">
    <location>
        <begin position="185"/>
        <end position="240"/>
    </location>
</feature>
<dbReference type="Gene3D" id="1.20.58.2200">
    <property type="match status" value="1"/>
</dbReference>
<feature type="compositionally biased region" description="Low complexity" evidence="1">
    <location>
        <begin position="119"/>
        <end position="148"/>
    </location>
</feature>
<feature type="region of interest" description="Disordered" evidence="1">
    <location>
        <begin position="353"/>
        <end position="379"/>
    </location>
</feature>
<dbReference type="Proteomes" id="UP000267464">
    <property type="component" value="Unassembled WGS sequence"/>
</dbReference>
<dbReference type="Gene3D" id="3.10.350.10">
    <property type="entry name" value="LysM domain"/>
    <property type="match status" value="1"/>
</dbReference>
<evidence type="ECO:0000313" key="3">
    <source>
        <dbReference type="EMBL" id="RQP25673.1"/>
    </source>
</evidence>
<feature type="region of interest" description="Disordered" evidence="1">
    <location>
        <begin position="283"/>
        <end position="340"/>
    </location>
</feature>
<organism evidence="3 4">
    <name type="scientific">Piscinibacter terrae</name>
    <dbReference type="NCBI Taxonomy" id="2496871"/>
    <lineage>
        <taxon>Bacteria</taxon>
        <taxon>Pseudomonadati</taxon>
        <taxon>Pseudomonadota</taxon>
        <taxon>Betaproteobacteria</taxon>
        <taxon>Burkholderiales</taxon>
        <taxon>Sphaerotilaceae</taxon>
        <taxon>Piscinibacter</taxon>
    </lineage>
</organism>
<dbReference type="CDD" id="cd00118">
    <property type="entry name" value="LysM"/>
    <property type="match status" value="1"/>
</dbReference>
<keyword evidence="4" id="KW-1185">Reference proteome</keyword>
<feature type="compositionally biased region" description="Basic and acidic residues" evidence="1">
    <location>
        <begin position="321"/>
        <end position="333"/>
    </location>
</feature>
<evidence type="ECO:0000313" key="4">
    <source>
        <dbReference type="Proteomes" id="UP000267464"/>
    </source>
</evidence>
<dbReference type="NCBIfam" id="TIGR03504">
    <property type="entry name" value="FimV_Cterm"/>
    <property type="match status" value="1"/>
</dbReference>
<name>A0A3N7HV17_9BURK</name>
<dbReference type="NCBIfam" id="TIGR03505">
    <property type="entry name" value="FimV_core"/>
    <property type="match status" value="1"/>
</dbReference>
<reference evidence="3 4" key="2">
    <citation type="submission" date="2018-12" db="EMBL/GenBank/DDBJ databases">
        <title>Rhizobacter gummiphilus sp. nov., a rubber-degrading bacterium isolated from the soil of a botanical garden in Japan.</title>
        <authorList>
            <person name="Shunsuke S.S."/>
        </authorList>
    </citation>
    <scope>NUCLEOTIDE SEQUENCE [LARGE SCALE GENOMIC DNA]</scope>
    <source>
        <strain evidence="3 4">S-16</strain>
    </source>
</reference>
<reference evidence="3 4" key="1">
    <citation type="submission" date="2018-08" db="EMBL/GenBank/DDBJ databases">
        <authorList>
            <person name="Khan S.A."/>
            <person name="Jeon C.O."/>
            <person name="Chun B.H."/>
            <person name="Jeong S.E."/>
        </authorList>
    </citation>
    <scope>NUCLEOTIDE SEQUENCE [LARGE SCALE GENOMIC DNA]</scope>
    <source>
        <strain evidence="3 4">S-16</strain>
    </source>
</reference>
<gene>
    <name evidence="3" type="ORF">DZC73_00945</name>
</gene>